<gene>
    <name evidence="1" type="ORF">SVIM_LOCUS101637</name>
</gene>
<proteinExistence type="predicted"/>
<evidence type="ECO:0000313" key="1">
    <source>
        <dbReference type="EMBL" id="VFU29051.1"/>
    </source>
</evidence>
<organism evidence="1">
    <name type="scientific">Salix viminalis</name>
    <name type="common">Common osier</name>
    <name type="synonym">Basket willow</name>
    <dbReference type="NCBI Taxonomy" id="40686"/>
    <lineage>
        <taxon>Eukaryota</taxon>
        <taxon>Viridiplantae</taxon>
        <taxon>Streptophyta</taxon>
        <taxon>Embryophyta</taxon>
        <taxon>Tracheophyta</taxon>
        <taxon>Spermatophyta</taxon>
        <taxon>Magnoliopsida</taxon>
        <taxon>eudicotyledons</taxon>
        <taxon>Gunneridae</taxon>
        <taxon>Pentapetalae</taxon>
        <taxon>rosids</taxon>
        <taxon>fabids</taxon>
        <taxon>Malpighiales</taxon>
        <taxon>Salicaceae</taxon>
        <taxon>Saliceae</taxon>
        <taxon>Salix</taxon>
    </lineage>
</organism>
<sequence>MEQIPSKPVDKATRSLSLSLPGARQRKQTLTESSLLFLKQNLSLSIRKQPLYIKGIFDELRAPSKQLIIIDLYAYPGDSIALKAPSSHQIGDWRLGY</sequence>
<dbReference type="EMBL" id="CAADRP010000491">
    <property type="protein sequence ID" value="VFU29051.1"/>
    <property type="molecule type" value="Genomic_DNA"/>
</dbReference>
<accession>A0A6N2KM52</accession>
<protein>
    <submittedName>
        <fullName evidence="1">Uncharacterized protein</fullName>
    </submittedName>
</protein>
<dbReference type="AlphaFoldDB" id="A0A6N2KM52"/>
<name>A0A6N2KM52_SALVM</name>
<reference evidence="1" key="1">
    <citation type="submission" date="2019-03" db="EMBL/GenBank/DDBJ databases">
        <authorList>
            <person name="Mank J."/>
            <person name="Almeida P."/>
        </authorList>
    </citation>
    <scope>NUCLEOTIDE SEQUENCE</scope>
    <source>
        <strain evidence="1">78183</strain>
    </source>
</reference>